<organism evidence="6 7">
    <name type="scientific">Persephonella atlantica</name>
    <dbReference type="NCBI Taxonomy" id="2699429"/>
    <lineage>
        <taxon>Bacteria</taxon>
        <taxon>Pseudomonadati</taxon>
        <taxon>Aquificota</taxon>
        <taxon>Aquificia</taxon>
        <taxon>Aquificales</taxon>
        <taxon>Hydrogenothermaceae</taxon>
        <taxon>Persephonella</taxon>
    </lineage>
</organism>
<dbReference type="PANTHER" id="PTHR23518:SF2">
    <property type="entry name" value="MAJOR FACILITATOR SUPERFAMILY TRANSPORTER"/>
    <property type="match status" value="1"/>
</dbReference>
<keyword evidence="2 4" id="KW-1133">Transmembrane helix</keyword>
<keyword evidence="7" id="KW-1185">Reference proteome</keyword>
<evidence type="ECO:0000256" key="1">
    <source>
        <dbReference type="ARBA" id="ARBA00022692"/>
    </source>
</evidence>
<keyword evidence="3 4" id="KW-0472">Membrane</keyword>
<feature type="transmembrane region" description="Helical" evidence="4">
    <location>
        <begin position="150"/>
        <end position="172"/>
    </location>
</feature>
<dbReference type="PROSITE" id="PS50850">
    <property type="entry name" value="MFS"/>
    <property type="match status" value="1"/>
</dbReference>
<feature type="domain" description="Major facilitator superfamily (MFS) profile" evidence="5">
    <location>
        <begin position="1"/>
        <end position="369"/>
    </location>
</feature>
<feature type="transmembrane region" description="Helical" evidence="4">
    <location>
        <begin position="345"/>
        <end position="363"/>
    </location>
</feature>
<dbReference type="Gene3D" id="1.20.1250.20">
    <property type="entry name" value="MFS general substrate transporter like domains"/>
    <property type="match status" value="2"/>
</dbReference>
<dbReference type="EMBL" id="JAACYA010000002">
    <property type="protein sequence ID" value="MBK3332614.1"/>
    <property type="molecule type" value="Genomic_DNA"/>
</dbReference>
<keyword evidence="1 4" id="KW-0812">Transmembrane</keyword>
<evidence type="ECO:0000256" key="4">
    <source>
        <dbReference type="SAM" id="Phobius"/>
    </source>
</evidence>
<sequence length="369" mass="41274">MTDISSEMIFPILPVFLDHFLKATKFEIGIIEGTAQLVASFLKVFSGHLSDRVGKKKPIIVAGYLLSTVSKPFLYFAAGWKDVLLLRVIERTGKGIRTAPRDALISAYTTQEKSGRAFGIHRGMDTLGAVLGSLSAFVIILFLGETESSFRLIFLISFFPAFLAVIVLLFFVKEKPFHSVKKRSFRLKDLPVSYYWFLFFQGIFMLFSMNYAFMILKSSNVGVSLGYIPVVYILFNVVYAVFSYPFGLWADRFGKVETLTAVYLIFSITAFVFTLDTPVAGWIGFVLYGIFMAGYEVITRALISDIVSPQLKGTAYGMFHTLSGITVFLSVVIAGFLWDRFGADVPFYLSSAGSLIISMIIYIKLKDKL</sequence>
<feature type="transmembrane region" description="Helical" evidence="4">
    <location>
        <begin position="126"/>
        <end position="144"/>
    </location>
</feature>
<dbReference type="SUPFAM" id="SSF103473">
    <property type="entry name" value="MFS general substrate transporter"/>
    <property type="match status" value="1"/>
</dbReference>
<proteinExistence type="predicted"/>
<protein>
    <submittedName>
        <fullName evidence="6">MFS transporter</fullName>
    </submittedName>
</protein>
<dbReference type="InterPro" id="IPR011701">
    <property type="entry name" value="MFS"/>
</dbReference>
<name>A0ABS1GI46_9AQUI</name>
<evidence type="ECO:0000256" key="2">
    <source>
        <dbReference type="ARBA" id="ARBA00022989"/>
    </source>
</evidence>
<reference evidence="6 7" key="1">
    <citation type="journal article" date="2021" name="Syst. Appl. Microbiol.">
        <title>Persephonella atlantica sp. nov.: How to adapt to physico-chemical gradients in high temperature hydrothermal habitats.</title>
        <authorList>
            <person name="Francois D.X."/>
            <person name="Godfroy A."/>
            <person name="Mathien C."/>
            <person name="Aube J."/>
            <person name="Cathalot C."/>
            <person name="Lesongeur F."/>
            <person name="L'Haridon S."/>
            <person name="Philippon X."/>
            <person name="Roussel E.G."/>
        </authorList>
    </citation>
    <scope>NUCLEOTIDE SEQUENCE [LARGE SCALE GENOMIC DNA]</scope>
    <source>
        <strain evidence="6 7">MO1340</strain>
    </source>
</reference>
<feature type="transmembrane region" description="Helical" evidence="4">
    <location>
        <begin position="315"/>
        <end position="339"/>
    </location>
</feature>
<dbReference type="Proteomes" id="UP000772812">
    <property type="component" value="Unassembled WGS sequence"/>
</dbReference>
<comment type="caution">
    <text evidence="6">The sequence shown here is derived from an EMBL/GenBank/DDBJ whole genome shotgun (WGS) entry which is preliminary data.</text>
</comment>
<evidence type="ECO:0000313" key="6">
    <source>
        <dbReference type="EMBL" id="MBK3332614.1"/>
    </source>
</evidence>
<evidence type="ECO:0000313" key="7">
    <source>
        <dbReference type="Proteomes" id="UP000772812"/>
    </source>
</evidence>
<dbReference type="Pfam" id="PF07690">
    <property type="entry name" value="MFS_1"/>
    <property type="match status" value="1"/>
</dbReference>
<gene>
    <name evidence="6" type="ORF">GWK41_06000</name>
</gene>
<evidence type="ECO:0000259" key="5">
    <source>
        <dbReference type="PROSITE" id="PS50850"/>
    </source>
</evidence>
<dbReference type="CDD" id="cd17370">
    <property type="entry name" value="MFS_MJ1317_like"/>
    <property type="match status" value="1"/>
</dbReference>
<dbReference type="InterPro" id="IPR020846">
    <property type="entry name" value="MFS_dom"/>
</dbReference>
<accession>A0ABS1GI46</accession>
<feature type="transmembrane region" description="Helical" evidence="4">
    <location>
        <begin position="193"/>
        <end position="213"/>
    </location>
</feature>
<feature type="transmembrane region" description="Helical" evidence="4">
    <location>
        <begin position="225"/>
        <end position="246"/>
    </location>
</feature>
<feature type="transmembrane region" description="Helical" evidence="4">
    <location>
        <begin position="258"/>
        <end position="275"/>
    </location>
</feature>
<dbReference type="PANTHER" id="PTHR23518">
    <property type="entry name" value="C-METHYLTRANSFERASE"/>
    <property type="match status" value="1"/>
</dbReference>
<evidence type="ECO:0000256" key="3">
    <source>
        <dbReference type="ARBA" id="ARBA00023136"/>
    </source>
</evidence>
<dbReference type="InterPro" id="IPR036259">
    <property type="entry name" value="MFS_trans_sf"/>
</dbReference>
<feature type="transmembrane region" description="Helical" evidence="4">
    <location>
        <begin position="281"/>
        <end position="303"/>
    </location>
</feature>